<feature type="domain" description="KIB1-4 beta-propeller" evidence="2">
    <location>
        <begin position="91"/>
        <end position="307"/>
    </location>
</feature>
<dbReference type="Pfam" id="PF03478">
    <property type="entry name" value="Beta-prop_KIB1-4"/>
    <property type="match status" value="1"/>
</dbReference>
<proteinExistence type="predicted"/>
<name>A0A6P6BEI1_DURZI</name>
<dbReference type="Proteomes" id="UP000515121">
    <property type="component" value="Unplaced"/>
</dbReference>
<dbReference type="InterPro" id="IPR011043">
    <property type="entry name" value="Gal_Oxase/kelch_b-propeller"/>
</dbReference>
<sequence>MDLQRVDDTDFSGGSRKRMEIEVGNCSRWSELPADLLVVILKQLGVIEFLLFACVCKSWRFVAIALKQEFMASQSPLVFLMPTKARKYGYFYNIFDNGLYKAGLPHLAGNKCVGFTCGYLVLRDSEMTKKKANIWLVNPFTRHELKFPSPPRRYCHVIVASLAKSDPEFVIVAFSRLHPFVQFCTSRHGNWTIIEYNKEDPLVIVDVTVFKGKIYILSRNGQIGTLNLNSDHLVTYLQVRSVSCPIDNLHLVASHEELYLARFYAKAGPIKVHRLDFVRMEWEKVKLNGEILFLGDMKCCGLSFPTPSKARTSQPLNRVCYLEDARILGGYRARYVAGSTNEHVQVTRKDGKPKIFISSPVWYFPHLSTSVDSVDED</sequence>
<dbReference type="AlphaFoldDB" id="A0A6P6BEI1"/>
<dbReference type="SUPFAM" id="SSF50965">
    <property type="entry name" value="Galactose oxidase, central domain"/>
    <property type="match status" value="1"/>
</dbReference>
<dbReference type="PANTHER" id="PTHR45463">
    <property type="entry name" value="OS09G0392200 PROTEIN"/>
    <property type="match status" value="1"/>
</dbReference>
<dbReference type="GeneID" id="111317313"/>
<dbReference type="PANTHER" id="PTHR45463:SF8">
    <property type="entry name" value="OS09G0392200 PROTEIN"/>
    <property type="match status" value="1"/>
</dbReference>
<dbReference type="InterPro" id="IPR005174">
    <property type="entry name" value="KIB1-4_b-propeller"/>
</dbReference>
<dbReference type="InterPro" id="IPR001810">
    <property type="entry name" value="F-box_dom"/>
</dbReference>
<dbReference type="Pfam" id="PF00646">
    <property type="entry name" value="F-box"/>
    <property type="match status" value="1"/>
</dbReference>
<feature type="domain" description="F-box" evidence="1">
    <location>
        <begin position="29"/>
        <end position="61"/>
    </location>
</feature>
<protein>
    <submittedName>
        <fullName evidence="4">F-box/kelch-repeat protein At1g57790-like</fullName>
    </submittedName>
</protein>
<evidence type="ECO:0000313" key="4">
    <source>
        <dbReference type="RefSeq" id="XP_022775508.1"/>
    </source>
</evidence>
<keyword evidence="3" id="KW-1185">Reference proteome</keyword>
<gene>
    <name evidence="4" type="primary">LOC111317313</name>
</gene>
<evidence type="ECO:0000313" key="3">
    <source>
        <dbReference type="Proteomes" id="UP000515121"/>
    </source>
</evidence>
<evidence type="ECO:0000259" key="2">
    <source>
        <dbReference type="Pfam" id="PF03478"/>
    </source>
</evidence>
<dbReference type="RefSeq" id="XP_022775508.1">
    <property type="nucleotide sequence ID" value="XM_022919773.1"/>
</dbReference>
<accession>A0A6P6BEI1</accession>
<dbReference type="Gene3D" id="1.20.1280.50">
    <property type="match status" value="1"/>
</dbReference>
<dbReference type="SUPFAM" id="SSF81383">
    <property type="entry name" value="F-box domain"/>
    <property type="match status" value="1"/>
</dbReference>
<reference evidence="4" key="1">
    <citation type="submission" date="2025-08" db="UniProtKB">
        <authorList>
            <consortium name="RefSeq"/>
        </authorList>
    </citation>
    <scope>IDENTIFICATION</scope>
    <source>
        <tissue evidence="4">Fruit stalk</tissue>
    </source>
</reference>
<evidence type="ECO:0000259" key="1">
    <source>
        <dbReference type="Pfam" id="PF00646"/>
    </source>
</evidence>
<dbReference type="OrthoDB" id="954207at2759"/>
<dbReference type="KEGG" id="dzi:111317313"/>
<dbReference type="InterPro" id="IPR036047">
    <property type="entry name" value="F-box-like_dom_sf"/>
</dbReference>
<organism evidence="3 4">
    <name type="scientific">Durio zibethinus</name>
    <name type="common">Durian</name>
    <dbReference type="NCBI Taxonomy" id="66656"/>
    <lineage>
        <taxon>Eukaryota</taxon>
        <taxon>Viridiplantae</taxon>
        <taxon>Streptophyta</taxon>
        <taxon>Embryophyta</taxon>
        <taxon>Tracheophyta</taxon>
        <taxon>Spermatophyta</taxon>
        <taxon>Magnoliopsida</taxon>
        <taxon>eudicotyledons</taxon>
        <taxon>Gunneridae</taxon>
        <taxon>Pentapetalae</taxon>
        <taxon>rosids</taxon>
        <taxon>malvids</taxon>
        <taxon>Malvales</taxon>
        <taxon>Malvaceae</taxon>
        <taxon>Helicteroideae</taxon>
        <taxon>Durio</taxon>
    </lineage>
</organism>